<accession>A0A7S4SG78</accession>
<dbReference type="EMBL" id="HBNR01068792">
    <property type="protein sequence ID" value="CAE4642391.1"/>
    <property type="molecule type" value="Transcribed_RNA"/>
</dbReference>
<dbReference type="GO" id="GO:0003729">
    <property type="term" value="F:mRNA binding"/>
    <property type="evidence" value="ECO:0007669"/>
    <property type="project" value="TreeGrafter"/>
</dbReference>
<dbReference type="SUPFAM" id="SSF50249">
    <property type="entry name" value="Nucleic acid-binding proteins"/>
    <property type="match status" value="2"/>
</dbReference>
<feature type="domain" description="S1 motif" evidence="2">
    <location>
        <begin position="95"/>
        <end position="162"/>
    </location>
</feature>
<sequence length="264" mass="27818">MERPALCRRGTLRPRRPWLRAAAAAAAAAVLALAARPCERPLGAARAGAAAPAFVAAAARRQARAPAAARAAEAEAAARGAADEPKTPLAELQVGQTLEGVVTNRWRTVGCFVDVGAERAGLLEVGEFRDGFPTEGNNYKRGDKVQVRVLDVSDGQLCLSLRSGDLARPPRRPKGPPADVTPLEGVSPDEWLEGEITSLTTWGAFVAVPPPSGGDPVIGMLHKSYFRDGFTDDAVKAVRGGRVKVRVLSMSVADKKVTLSMLDP</sequence>
<protein>
    <recommendedName>
        <fullName evidence="2">S1 motif domain-containing protein</fullName>
    </recommendedName>
</protein>
<dbReference type="GO" id="GO:0003735">
    <property type="term" value="F:structural constituent of ribosome"/>
    <property type="evidence" value="ECO:0007669"/>
    <property type="project" value="TreeGrafter"/>
</dbReference>
<evidence type="ECO:0000313" key="3">
    <source>
        <dbReference type="EMBL" id="CAE4642391.1"/>
    </source>
</evidence>
<evidence type="ECO:0000259" key="2">
    <source>
        <dbReference type="PROSITE" id="PS50126"/>
    </source>
</evidence>
<dbReference type="InterPro" id="IPR050437">
    <property type="entry name" value="Ribos_protein_bS1-like"/>
</dbReference>
<dbReference type="GO" id="GO:0006412">
    <property type="term" value="P:translation"/>
    <property type="evidence" value="ECO:0007669"/>
    <property type="project" value="TreeGrafter"/>
</dbReference>
<dbReference type="InterPro" id="IPR003029">
    <property type="entry name" value="S1_domain"/>
</dbReference>
<dbReference type="PROSITE" id="PS51318">
    <property type="entry name" value="TAT"/>
    <property type="match status" value="1"/>
</dbReference>
<dbReference type="PANTHER" id="PTHR10724:SF10">
    <property type="entry name" value="S1 RNA-BINDING DOMAIN-CONTAINING PROTEIN 1"/>
    <property type="match status" value="1"/>
</dbReference>
<reference evidence="3" key="1">
    <citation type="submission" date="2021-01" db="EMBL/GenBank/DDBJ databases">
        <authorList>
            <person name="Corre E."/>
            <person name="Pelletier E."/>
            <person name="Niang G."/>
            <person name="Scheremetjew M."/>
            <person name="Finn R."/>
            <person name="Kale V."/>
            <person name="Holt S."/>
            <person name="Cochrane G."/>
            <person name="Meng A."/>
            <person name="Brown T."/>
            <person name="Cohen L."/>
        </authorList>
    </citation>
    <scope>NUCLEOTIDE SEQUENCE</scope>
    <source>
        <strain evidence="3">CCMP3105</strain>
    </source>
</reference>
<gene>
    <name evidence="3" type="ORF">AMON00008_LOCUS48708</name>
</gene>
<feature type="region of interest" description="Disordered" evidence="1">
    <location>
        <begin position="163"/>
        <end position="185"/>
    </location>
</feature>
<feature type="domain" description="S1 motif" evidence="2">
    <location>
        <begin position="189"/>
        <end position="262"/>
    </location>
</feature>
<proteinExistence type="predicted"/>
<dbReference type="SMART" id="SM00316">
    <property type="entry name" value="S1"/>
    <property type="match status" value="2"/>
</dbReference>
<dbReference type="PROSITE" id="PS50126">
    <property type="entry name" value="S1"/>
    <property type="match status" value="2"/>
</dbReference>
<dbReference type="AlphaFoldDB" id="A0A7S4SG78"/>
<name>A0A7S4SG78_9DINO</name>
<dbReference type="InterPro" id="IPR006311">
    <property type="entry name" value="TAT_signal"/>
</dbReference>
<evidence type="ECO:0000256" key="1">
    <source>
        <dbReference type="SAM" id="MobiDB-lite"/>
    </source>
</evidence>
<dbReference type="Gene3D" id="2.40.50.140">
    <property type="entry name" value="Nucleic acid-binding proteins"/>
    <property type="match status" value="2"/>
</dbReference>
<dbReference type="InterPro" id="IPR012340">
    <property type="entry name" value="NA-bd_OB-fold"/>
</dbReference>
<dbReference type="PANTHER" id="PTHR10724">
    <property type="entry name" value="30S RIBOSOMAL PROTEIN S1"/>
    <property type="match status" value="1"/>
</dbReference>
<organism evidence="3">
    <name type="scientific">Alexandrium monilatum</name>
    <dbReference type="NCBI Taxonomy" id="311494"/>
    <lineage>
        <taxon>Eukaryota</taxon>
        <taxon>Sar</taxon>
        <taxon>Alveolata</taxon>
        <taxon>Dinophyceae</taxon>
        <taxon>Gonyaulacales</taxon>
        <taxon>Pyrocystaceae</taxon>
        <taxon>Alexandrium</taxon>
    </lineage>
</organism>